<comment type="caution">
    <text evidence="3">The sequence shown here is derived from an EMBL/GenBank/DDBJ whole genome shotgun (WGS) entry which is preliminary data.</text>
</comment>
<feature type="compositionally biased region" description="Polar residues" evidence="1">
    <location>
        <begin position="32"/>
        <end position="48"/>
    </location>
</feature>
<dbReference type="EMBL" id="QXGE01000013">
    <property type="protein sequence ID" value="KAE9329908.1"/>
    <property type="molecule type" value="Genomic_DNA"/>
</dbReference>
<proteinExistence type="predicted"/>
<accession>A0A6A4EPZ1</accession>
<dbReference type="AlphaFoldDB" id="A0A6A4EPZ1"/>
<feature type="region of interest" description="Disordered" evidence="1">
    <location>
        <begin position="19"/>
        <end position="54"/>
    </location>
</feature>
<name>A0A6A4EPZ1_9STRA</name>
<sequence length="118" mass="12730">MLSATPPRTLLHLNICLPPAAKHARTPPPTRRATSNRLWGAAQSTTPPLASRRCCSPVRGSLRCKAGTNATPDPTRHKQPPAGRCAEHNTFLDRPTVHHASALRLLNSSAELTCLWGS</sequence>
<protein>
    <submittedName>
        <fullName evidence="3">Uncharacterized protein</fullName>
    </submittedName>
</protein>
<dbReference type="EMBL" id="QXGB01000015">
    <property type="protein sequence ID" value="KAE9237280.1"/>
    <property type="molecule type" value="Genomic_DNA"/>
</dbReference>
<evidence type="ECO:0000313" key="4">
    <source>
        <dbReference type="Proteomes" id="UP000433483"/>
    </source>
</evidence>
<keyword evidence="4" id="KW-1185">Reference proteome</keyword>
<evidence type="ECO:0000313" key="2">
    <source>
        <dbReference type="EMBL" id="KAE9237280.1"/>
    </source>
</evidence>
<dbReference type="Proteomes" id="UP000437068">
    <property type="component" value="Unassembled WGS sequence"/>
</dbReference>
<dbReference type="Proteomes" id="UP000433483">
    <property type="component" value="Unassembled WGS sequence"/>
</dbReference>
<reference evidence="4 5" key="1">
    <citation type="submission" date="2018-08" db="EMBL/GenBank/DDBJ databases">
        <title>Genomic investigation of the strawberry pathogen Phytophthora fragariae indicates pathogenicity is determined by transcriptional variation in three key races.</title>
        <authorList>
            <person name="Adams T.M."/>
            <person name="Armitage A.D."/>
            <person name="Sobczyk M.K."/>
            <person name="Bates H.J."/>
            <person name="Dunwell J.M."/>
            <person name="Nellist C.F."/>
            <person name="Harrison R.J."/>
        </authorList>
    </citation>
    <scope>NUCLEOTIDE SEQUENCE [LARGE SCALE GENOMIC DNA]</scope>
    <source>
        <strain evidence="3 5">A4</strain>
        <strain evidence="2 4">NOV-27</strain>
    </source>
</reference>
<evidence type="ECO:0000313" key="3">
    <source>
        <dbReference type="EMBL" id="KAE9329908.1"/>
    </source>
</evidence>
<feature type="region of interest" description="Disordered" evidence="1">
    <location>
        <begin position="65"/>
        <end position="84"/>
    </location>
</feature>
<gene>
    <name evidence="3" type="ORF">PF001_g640</name>
    <name evidence="2" type="ORF">PF005_g698</name>
</gene>
<evidence type="ECO:0000256" key="1">
    <source>
        <dbReference type="SAM" id="MobiDB-lite"/>
    </source>
</evidence>
<organism evidence="3 5">
    <name type="scientific">Phytophthora fragariae</name>
    <dbReference type="NCBI Taxonomy" id="53985"/>
    <lineage>
        <taxon>Eukaryota</taxon>
        <taxon>Sar</taxon>
        <taxon>Stramenopiles</taxon>
        <taxon>Oomycota</taxon>
        <taxon>Peronosporomycetes</taxon>
        <taxon>Peronosporales</taxon>
        <taxon>Peronosporaceae</taxon>
        <taxon>Phytophthora</taxon>
    </lineage>
</organism>
<evidence type="ECO:0000313" key="5">
    <source>
        <dbReference type="Proteomes" id="UP000437068"/>
    </source>
</evidence>